<feature type="domain" description="Ig-like" evidence="1">
    <location>
        <begin position="5"/>
        <end position="100"/>
    </location>
</feature>
<name>A0A8J2NPR0_9HEXA</name>
<dbReference type="PROSITE" id="PS50835">
    <property type="entry name" value="IG_LIKE"/>
    <property type="match status" value="2"/>
</dbReference>
<organism evidence="2 3">
    <name type="scientific">Allacma fusca</name>
    <dbReference type="NCBI Taxonomy" id="39272"/>
    <lineage>
        <taxon>Eukaryota</taxon>
        <taxon>Metazoa</taxon>
        <taxon>Ecdysozoa</taxon>
        <taxon>Arthropoda</taxon>
        <taxon>Hexapoda</taxon>
        <taxon>Collembola</taxon>
        <taxon>Symphypleona</taxon>
        <taxon>Sminthuridae</taxon>
        <taxon>Allacma</taxon>
    </lineage>
</organism>
<protein>
    <recommendedName>
        <fullName evidence="1">Ig-like domain-containing protein</fullName>
    </recommendedName>
</protein>
<dbReference type="PANTHER" id="PTHR23278:SF19">
    <property type="entry name" value="OBSCURIN"/>
    <property type="match status" value="1"/>
</dbReference>
<comment type="caution">
    <text evidence="2">The sequence shown here is derived from an EMBL/GenBank/DDBJ whole genome shotgun (WGS) entry which is preliminary data.</text>
</comment>
<dbReference type="EMBL" id="CAJVCH010045999">
    <property type="protein sequence ID" value="CAG7717453.1"/>
    <property type="molecule type" value="Genomic_DNA"/>
</dbReference>
<sequence length="165" mass="18587">PPNQPKIFDENNKERRNLVGPYTEGSSLSLNCHVVGGQPLPRVIWYRNGKLIDSSDYFDEDQTMKNELTISILTRSDLHADLSCETFNNNVSTPLVTTVHVDMNFGPLEVTIFDKNHQITAGRIYDLFCQAVGSRPQAVLTWYLDGRRIEGGKEIVSSSEFITPL</sequence>
<proteinExistence type="predicted"/>
<keyword evidence="3" id="KW-1185">Reference proteome</keyword>
<accession>A0A8J2NPR0</accession>
<evidence type="ECO:0000259" key="1">
    <source>
        <dbReference type="PROSITE" id="PS50835"/>
    </source>
</evidence>
<dbReference type="InterPro" id="IPR007110">
    <property type="entry name" value="Ig-like_dom"/>
</dbReference>
<evidence type="ECO:0000313" key="3">
    <source>
        <dbReference type="Proteomes" id="UP000708208"/>
    </source>
</evidence>
<dbReference type="OrthoDB" id="8825892at2759"/>
<gene>
    <name evidence="2" type="ORF">AFUS01_LOCUS6911</name>
</gene>
<feature type="non-terminal residue" evidence="2">
    <location>
        <position position="1"/>
    </location>
</feature>
<reference evidence="2" key="1">
    <citation type="submission" date="2021-06" db="EMBL/GenBank/DDBJ databases">
        <authorList>
            <person name="Hodson N. C."/>
            <person name="Mongue J. A."/>
            <person name="Jaron S. K."/>
        </authorList>
    </citation>
    <scope>NUCLEOTIDE SEQUENCE</scope>
</reference>
<dbReference type="Proteomes" id="UP000708208">
    <property type="component" value="Unassembled WGS sequence"/>
</dbReference>
<dbReference type="AlphaFoldDB" id="A0A8J2NPR0"/>
<feature type="domain" description="Ig-like" evidence="1">
    <location>
        <begin position="107"/>
        <end position="165"/>
    </location>
</feature>
<dbReference type="Pfam" id="PF13927">
    <property type="entry name" value="Ig_3"/>
    <property type="match status" value="1"/>
</dbReference>
<dbReference type="PANTHER" id="PTHR23278">
    <property type="entry name" value="SIDESTEP PROTEIN"/>
    <property type="match status" value="1"/>
</dbReference>
<evidence type="ECO:0000313" key="2">
    <source>
        <dbReference type="EMBL" id="CAG7717453.1"/>
    </source>
</evidence>